<organism evidence="2 3">
    <name type="scientific">Streptomyces aureus</name>
    <dbReference type="NCBI Taxonomy" id="193461"/>
    <lineage>
        <taxon>Bacteria</taxon>
        <taxon>Bacillati</taxon>
        <taxon>Actinomycetota</taxon>
        <taxon>Actinomycetes</taxon>
        <taxon>Kitasatosporales</taxon>
        <taxon>Streptomycetaceae</taxon>
        <taxon>Streptomyces</taxon>
    </lineage>
</organism>
<dbReference type="InterPro" id="IPR037401">
    <property type="entry name" value="SnoaL-like"/>
</dbReference>
<proteinExistence type="predicted"/>
<keyword evidence="3" id="KW-1185">Reference proteome</keyword>
<comment type="caution">
    <text evidence="2">The sequence shown here is derived from an EMBL/GenBank/DDBJ whole genome shotgun (WGS) entry which is preliminary data.</text>
</comment>
<protein>
    <submittedName>
        <fullName evidence="2">Nuclear transport factor 2 family protein</fullName>
    </submittedName>
</protein>
<sequence>MEQDALRQTNTTVAERYLQAINDWDFDVKRELLAPDVVFEMRWAPAGFPRRIDGVEAVMEFLAPLPESIVTEGLYDIRVETLHSDPGQVVAFYKSDMKMVRPVEYKNEYVTCFTIRNGKIAHFREYYDPIPLVVAFGGSVTPPLL</sequence>
<dbReference type="EMBL" id="JBGOSP010000043">
    <property type="protein sequence ID" value="MFA3842735.1"/>
    <property type="molecule type" value="Genomic_DNA"/>
</dbReference>
<evidence type="ECO:0000313" key="2">
    <source>
        <dbReference type="EMBL" id="MFA3842735.1"/>
    </source>
</evidence>
<dbReference type="RefSeq" id="WP_372566649.1">
    <property type="nucleotide sequence ID" value="NZ_JBGOSP010000043.1"/>
</dbReference>
<dbReference type="Gene3D" id="3.10.450.50">
    <property type="match status" value="1"/>
</dbReference>
<accession>A0ABV4SWZ7</accession>
<dbReference type="SUPFAM" id="SSF54427">
    <property type="entry name" value="NTF2-like"/>
    <property type="match status" value="1"/>
</dbReference>
<reference evidence="2 3" key="1">
    <citation type="submission" date="2024-08" db="EMBL/GenBank/DDBJ databases">
        <title>Genome sequence of Streptomyces aureus CACIA-1.46HGO.</title>
        <authorList>
            <person name="Evangelista-Martinez Z."/>
        </authorList>
    </citation>
    <scope>NUCLEOTIDE SEQUENCE [LARGE SCALE GENOMIC DNA]</scope>
    <source>
        <strain evidence="2 3">CACIA-1.46HGO</strain>
    </source>
</reference>
<dbReference type="Pfam" id="PF12680">
    <property type="entry name" value="SnoaL_2"/>
    <property type="match status" value="1"/>
</dbReference>
<gene>
    <name evidence="2" type="ORF">ACEG43_42425</name>
</gene>
<dbReference type="InterPro" id="IPR032710">
    <property type="entry name" value="NTF2-like_dom_sf"/>
</dbReference>
<evidence type="ECO:0000313" key="3">
    <source>
        <dbReference type="Proteomes" id="UP001571476"/>
    </source>
</evidence>
<evidence type="ECO:0000259" key="1">
    <source>
        <dbReference type="Pfam" id="PF12680"/>
    </source>
</evidence>
<dbReference type="Proteomes" id="UP001571476">
    <property type="component" value="Unassembled WGS sequence"/>
</dbReference>
<feature type="domain" description="SnoaL-like" evidence="1">
    <location>
        <begin position="14"/>
        <end position="122"/>
    </location>
</feature>
<name>A0ABV4SWZ7_9ACTN</name>